<reference evidence="1" key="1">
    <citation type="journal article" date="2014" name="Front. Microbiol.">
        <title>High frequency of phylogenetically diverse reductive dehalogenase-homologous genes in deep subseafloor sedimentary metagenomes.</title>
        <authorList>
            <person name="Kawai M."/>
            <person name="Futagami T."/>
            <person name="Toyoda A."/>
            <person name="Takaki Y."/>
            <person name="Nishi S."/>
            <person name="Hori S."/>
            <person name="Arai W."/>
            <person name="Tsubouchi T."/>
            <person name="Morono Y."/>
            <person name="Uchiyama I."/>
            <person name="Ito T."/>
            <person name="Fujiyama A."/>
            <person name="Inagaki F."/>
            <person name="Takami H."/>
        </authorList>
    </citation>
    <scope>NUCLEOTIDE SEQUENCE</scope>
    <source>
        <strain evidence="1">Expedition CK06-06</strain>
    </source>
</reference>
<proteinExistence type="predicted"/>
<dbReference type="AlphaFoldDB" id="X1H3P6"/>
<evidence type="ECO:0000313" key="1">
    <source>
        <dbReference type="EMBL" id="GAH64017.1"/>
    </source>
</evidence>
<name>X1H3P6_9ZZZZ</name>
<protein>
    <submittedName>
        <fullName evidence="1">Uncharacterized protein</fullName>
    </submittedName>
</protein>
<gene>
    <name evidence="1" type="ORF">S03H2_44544</name>
</gene>
<feature type="non-terminal residue" evidence="1">
    <location>
        <position position="1"/>
    </location>
</feature>
<feature type="non-terminal residue" evidence="1">
    <location>
        <position position="269"/>
    </location>
</feature>
<accession>X1H3P6</accession>
<sequence>LSGQAPDWVQDRGKSAKLPPAVYFTGYGIASVDGRHSRQESEQLALDAAKGTLIEKIQVHIQSEVISRIEESGKHLVDYAGMTTVSYSSLEVTGLKSETYYDRWRKVWHALVWAKKEHLMQTYRNQAKQIAEQIEGRFASGKDNEAAGHRSMALAEYLLCYPLFDRLQETYGILSTLGTLTIDGILGGDADIPQSSVSRSQLRQAVEGLINRPIQRPEDLAWSLAYQLGRQLESPGSPVMTTPFTYQDTRMSSPFARFFKMLLDAKLNE</sequence>
<comment type="caution">
    <text evidence="1">The sequence shown here is derived from an EMBL/GenBank/DDBJ whole genome shotgun (WGS) entry which is preliminary data.</text>
</comment>
<organism evidence="1">
    <name type="scientific">marine sediment metagenome</name>
    <dbReference type="NCBI Taxonomy" id="412755"/>
    <lineage>
        <taxon>unclassified sequences</taxon>
        <taxon>metagenomes</taxon>
        <taxon>ecological metagenomes</taxon>
    </lineage>
</organism>
<dbReference type="EMBL" id="BARU01027859">
    <property type="protein sequence ID" value="GAH64017.1"/>
    <property type="molecule type" value="Genomic_DNA"/>
</dbReference>